<dbReference type="AlphaFoldDB" id="A0AA42XGS2"/>
<accession>A0AA42XGS2</accession>
<comment type="caution">
    <text evidence="1">The sequence shown here is derived from an EMBL/GenBank/DDBJ whole genome shotgun (WGS) entry which is preliminary data.</text>
</comment>
<evidence type="ECO:0000313" key="1">
    <source>
        <dbReference type="EMBL" id="MDH2172688.1"/>
    </source>
</evidence>
<proteinExistence type="predicted"/>
<gene>
    <name evidence="1" type="ORF">N5J46_09660</name>
</gene>
<evidence type="ECO:0000313" key="2">
    <source>
        <dbReference type="Proteomes" id="UP001162261"/>
    </source>
</evidence>
<reference evidence="1" key="1">
    <citation type="submission" date="2022-09" db="EMBL/GenBank/DDBJ databases">
        <title>Intensive care unit water sources are persistently colonized with multi-drug resistant bacteria and are the site of extensive horizontal gene transfer of antibiotic resistance genes.</title>
        <authorList>
            <person name="Diorio-Toth L."/>
        </authorList>
    </citation>
    <scope>NUCLEOTIDE SEQUENCE</scope>
    <source>
        <strain evidence="1">GD03649</strain>
    </source>
</reference>
<dbReference type="EMBL" id="JAOCLH010000016">
    <property type="protein sequence ID" value="MDH2172688.1"/>
    <property type="molecule type" value="Genomic_DNA"/>
</dbReference>
<dbReference type="Proteomes" id="UP001162261">
    <property type="component" value="Unassembled WGS sequence"/>
</dbReference>
<name>A0AA42XGS2_ACIJO</name>
<sequence length="53" mass="5939">MDQVEAKRNKEHYKQNIKGASMIHLKGMPQHLVDGGLISFVTSAVRFTTSKPI</sequence>
<protein>
    <submittedName>
        <fullName evidence="1">Uncharacterized protein</fullName>
    </submittedName>
</protein>
<dbReference type="RefSeq" id="WP_155858686.1">
    <property type="nucleotide sequence ID" value="NZ_BKWH01000019.1"/>
</dbReference>
<organism evidence="1 2">
    <name type="scientific">Acinetobacter johnsonii</name>
    <dbReference type="NCBI Taxonomy" id="40214"/>
    <lineage>
        <taxon>Bacteria</taxon>
        <taxon>Pseudomonadati</taxon>
        <taxon>Pseudomonadota</taxon>
        <taxon>Gammaproteobacteria</taxon>
        <taxon>Moraxellales</taxon>
        <taxon>Moraxellaceae</taxon>
        <taxon>Acinetobacter</taxon>
    </lineage>
</organism>